<dbReference type="PANTHER" id="PTHR43065">
    <property type="entry name" value="SENSOR HISTIDINE KINASE"/>
    <property type="match status" value="1"/>
</dbReference>
<dbReference type="InterPro" id="IPR003661">
    <property type="entry name" value="HisK_dim/P_dom"/>
</dbReference>
<dbReference type="InterPro" id="IPR011006">
    <property type="entry name" value="CheY-like_superfamily"/>
</dbReference>
<organism evidence="17 18">
    <name type="scientific">Desulfopila aestuarii DSM 18488</name>
    <dbReference type="NCBI Taxonomy" id="1121416"/>
    <lineage>
        <taxon>Bacteria</taxon>
        <taxon>Pseudomonadati</taxon>
        <taxon>Thermodesulfobacteriota</taxon>
        <taxon>Desulfobulbia</taxon>
        <taxon>Desulfobulbales</taxon>
        <taxon>Desulfocapsaceae</taxon>
        <taxon>Desulfopila</taxon>
    </lineage>
</organism>
<evidence type="ECO:0000259" key="14">
    <source>
        <dbReference type="PROSITE" id="PS50112"/>
    </source>
</evidence>
<keyword evidence="9" id="KW-0902">Two-component regulatory system</keyword>
<dbReference type="SMART" id="SM00387">
    <property type="entry name" value="HATPase_c"/>
    <property type="match status" value="1"/>
</dbReference>
<reference evidence="17 18" key="1">
    <citation type="submission" date="2016-12" db="EMBL/GenBank/DDBJ databases">
        <authorList>
            <person name="Song W.-J."/>
            <person name="Kurnit D.M."/>
        </authorList>
    </citation>
    <scope>NUCLEOTIDE SEQUENCE [LARGE SCALE GENOMIC DNA]</scope>
    <source>
        <strain evidence="17 18">DSM 18488</strain>
    </source>
</reference>
<dbReference type="STRING" id="1121416.SAMN02745220_01866"/>
<dbReference type="InterPro" id="IPR000014">
    <property type="entry name" value="PAS"/>
</dbReference>
<dbReference type="Pfam" id="PF02518">
    <property type="entry name" value="HATPase_c"/>
    <property type="match status" value="1"/>
</dbReference>
<evidence type="ECO:0000313" key="17">
    <source>
        <dbReference type="EMBL" id="SHO47426.1"/>
    </source>
</evidence>
<dbReference type="SUPFAM" id="SSF55874">
    <property type="entry name" value="ATPase domain of HSP90 chaperone/DNA topoisomerase II/histidine kinase"/>
    <property type="match status" value="1"/>
</dbReference>
<evidence type="ECO:0000256" key="10">
    <source>
        <dbReference type="PROSITE-ProRule" id="PRU00169"/>
    </source>
</evidence>
<dbReference type="GO" id="GO:0000155">
    <property type="term" value="F:phosphorelay sensor kinase activity"/>
    <property type="evidence" value="ECO:0007669"/>
    <property type="project" value="InterPro"/>
</dbReference>
<evidence type="ECO:0000256" key="1">
    <source>
        <dbReference type="ARBA" id="ARBA00000085"/>
    </source>
</evidence>
<dbReference type="EC" id="2.7.13.3" evidence="3"/>
<dbReference type="SMART" id="SM00091">
    <property type="entry name" value="PAS"/>
    <property type="match status" value="1"/>
</dbReference>
<evidence type="ECO:0000259" key="12">
    <source>
        <dbReference type="PROSITE" id="PS50109"/>
    </source>
</evidence>
<evidence type="ECO:0000256" key="8">
    <source>
        <dbReference type="ARBA" id="ARBA00022840"/>
    </source>
</evidence>
<dbReference type="Pfam" id="PF00989">
    <property type="entry name" value="PAS"/>
    <property type="match status" value="1"/>
</dbReference>
<dbReference type="Proteomes" id="UP000184603">
    <property type="component" value="Unassembled WGS sequence"/>
</dbReference>
<evidence type="ECO:0000256" key="4">
    <source>
        <dbReference type="ARBA" id="ARBA00022553"/>
    </source>
</evidence>
<keyword evidence="7" id="KW-0418">Kinase</keyword>
<dbReference type="InterPro" id="IPR036890">
    <property type="entry name" value="HATPase_C_sf"/>
</dbReference>
<evidence type="ECO:0000256" key="3">
    <source>
        <dbReference type="ARBA" id="ARBA00012438"/>
    </source>
</evidence>
<dbReference type="OrthoDB" id="9806821at2"/>
<comment type="catalytic activity">
    <reaction evidence="1">
        <text>ATP + protein L-histidine = ADP + protein N-phospho-L-histidine.</text>
        <dbReference type="EC" id="2.7.13.3"/>
    </reaction>
</comment>
<dbReference type="CDD" id="cd00130">
    <property type="entry name" value="PAS"/>
    <property type="match status" value="1"/>
</dbReference>
<keyword evidence="18" id="KW-1185">Reference proteome</keyword>
<feature type="domain" description="PAC" evidence="15">
    <location>
        <begin position="324"/>
        <end position="376"/>
    </location>
</feature>
<evidence type="ECO:0000259" key="13">
    <source>
        <dbReference type="PROSITE" id="PS50110"/>
    </source>
</evidence>
<dbReference type="InterPro" id="IPR033414">
    <property type="entry name" value="Sensor_dom"/>
</dbReference>
<feature type="transmembrane region" description="Helical" evidence="11">
    <location>
        <begin position="154"/>
        <end position="176"/>
    </location>
</feature>
<dbReference type="PANTHER" id="PTHR43065:SF42">
    <property type="entry name" value="TWO-COMPONENT SENSOR PPRA"/>
    <property type="match status" value="1"/>
</dbReference>
<dbReference type="InterPro" id="IPR005467">
    <property type="entry name" value="His_kinase_dom"/>
</dbReference>
<dbReference type="InterPro" id="IPR003594">
    <property type="entry name" value="HATPase_dom"/>
</dbReference>
<dbReference type="PROSITE" id="PS50113">
    <property type="entry name" value="PAC"/>
    <property type="match status" value="1"/>
</dbReference>
<keyword evidence="4 10" id="KW-0597">Phosphoprotein</keyword>
<dbReference type="RefSeq" id="WP_084553793.1">
    <property type="nucleotide sequence ID" value="NZ_FRFE01000007.1"/>
</dbReference>
<dbReference type="PROSITE" id="PS50885">
    <property type="entry name" value="HAMP"/>
    <property type="match status" value="1"/>
</dbReference>
<dbReference type="Gene3D" id="1.10.287.130">
    <property type="match status" value="1"/>
</dbReference>
<dbReference type="Pfam" id="PF00072">
    <property type="entry name" value="Response_reg"/>
    <property type="match status" value="1"/>
</dbReference>
<dbReference type="PROSITE" id="PS50112">
    <property type="entry name" value="PAS"/>
    <property type="match status" value="1"/>
</dbReference>
<feature type="domain" description="PAS" evidence="14">
    <location>
        <begin position="249"/>
        <end position="319"/>
    </location>
</feature>
<feature type="domain" description="Response regulatory" evidence="13">
    <location>
        <begin position="640"/>
        <end position="756"/>
    </location>
</feature>
<dbReference type="NCBIfam" id="TIGR00229">
    <property type="entry name" value="sensory_box"/>
    <property type="match status" value="1"/>
</dbReference>
<proteinExistence type="predicted"/>
<evidence type="ECO:0000256" key="9">
    <source>
        <dbReference type="ARBA" id="ARBA00023012"/>
    </source>
</evidence>
<dbReference type="EMBL" id="FRFE01000007">
    <property type="protein sequence ID" value="SHO47426.1"/>
    <property type="molecule type" value="Genomic_DNA"/>
</dbReference>
<dbReference type="Pfam" id="PF00512">
    <property type="entry name" value="HisKA"/>
    <property type="match status" value="1"/>
</dbReference>
<dbReference type="GO" id="GO:0005524">
    <property type="term" value="F:ATP binding"/>
    <property type="evidence" value="ECO:0007669"/>
    <property type="project" value="UniProtKB-KW"/>
</dbReference>
<dbReference type="InterPro" id="IPR013767">
    <property type="entry name" value="PAS_fold"/>
</dbReference>
<dbReference type="InterPro" id="IPR036097">
    <property type="entry name" value="HisK_dim/P_sf"/>
</dbReference>
<keyword evidence="11" id="KW-0812">Transmembrane</keyword>
<dbReference type="InterPro" id="IPR000700">
    <property type="entry name" value="PAS-assoc_C"/>
</dbReference>
<keyword evidence="11" id="KW-1133">Transmembrane helix</keyword>
<dbReference type="SMART" id="SM00448">
    <property type="entry name" value="REC"/>
    <property type="match status" value="1"/>
</dbReference>
<keyword evidence="5" id="KW-0808">Transferase</keyword>
<dbReference type="CDD" id="cd00156">
    <property type="entry name" value="REC"/>
    <property type="match status" value="1"/>
</dbReference>
<dbReference type="Pfam" id="PF17149">
    <property type="entry name" value="CHASE5"/>
    <property type="match status" value="1"/>
</dbReference>
<dbReference type="PRINTS" id="PR00344">
    <property type="entry name" value="BCTRLSENSOR"/>
</dbReference>
<dbReference type="SUPFAM" id="SSF52172">
    <property type="entry name" value="CheY-like"/>
    <property type="match status" value="1"/>
</dbReference>
<evidence type="ECO:0000313" key="18">
    <source>
        <dbReference type="Proteomes" id="UP000184603"/>
    </source>
</evidence>
<feature type="transmembrane region" description="Helical" evidence="11">
    <location>
        <begin position="22"/>
        <end position="43"/>
    </location>
</feature>
<dbReference type="SUPFAM" id="SSF55785">
    <property type="entry name" value="PYP-like sensor domain (PAS domain)"/>
    <property type="match status" value="1"/>
</dbReference>
<evidence type="ECO:0000259" key="16">
    <source>
        <dbReference type="PROSITE" id="PS50885"/>
    </source>
</evidence>
<dbReference type="PROSITE" id="PS50110">
    <property type="entry name" value="RESPONSE_REGULATORY"/>
    <property type="match status" value="1"/>
</dbReference>
<comment type="subcellular location">
    <subcellularLocation>
        <location evidence="2">Membrane</location>
    </subcellularLocation>
</comment>
<feature type="modified residue" description="4-aspartylphosphate" evidence="10">
    <location>
        <position position="691"/>
    </location>
</feature>
<name>A0A1M7Y4Y0_9BACT</name>
<keyword evidence="11" id="KW-0472">Membrane</keyword>
<dbReference type="SMART" id="SM00304">
    <property type="entry name" value="HAMP"/>
    <property type="match status" value="1"/>
</dbReference>
<feature type="domain" description="HAMP" evidence="16">
    <location>
        <begin position="178"/>
        <end position="237"/>
    </location>
</feature>
<feature type="domain" description="Histidine kinase" evidence="12">
    <location>
        <begin position="396"/>
        <end position="619"/>
    </location>
</feature>
<evidence type="ECO:0000259" key="15">
    <source>
        <dbReference type="PROSITE" id="PS50113"/>
    </source>
</evidence>
<dbReference type="InterPro" id="IPR035965">
    <property type="entry name" value="PAS-like_dom_sf"/>
</dbReference>
<dbReference type="PROSITE" id="PS50109">
    <property type="entry name" value="HIS_KIN"/>
    <property type="match status" value="1"/>
</dbReference>
<dbReference type="SUPFAM" id="SSF47384">
    <property type="entry name" value="Homodimeric domain of signal transducing histidine kinase"/>
    <property type="match status" value="1"/>
</dbReference>
<dbReference type="Gene3D" id="6.10.340.10">
    <property type="match status" value="1"/>
</dbReference>
<evidence type="ECO:0000256" key="11">
    <source>
        <dbReference type="SAM" id="Phobius"/>
    </source>
</evidence>
<dbReference type="GO" id="GO:0016020">
    <property type="term" value="C:membrane"/>
    <property type="evidence" value="ECO:0007669"/>
    <property type="project" value="UniProtKB-SubCell"/>
</dbReference>
<dbReference type="SMART" id="SM00388">
    <property type="entry name" value="HisKA"/>
    <property type="match status" value="1"/>
</dbReference>
<keyword evidence="8" id="KW-0067">ATP-binding</keyword>
<dbReference type="Gene3D" id="3.40.50.2300">
    <property type="match status" value="1"/>
</dbReference>
<evidence type="ECO:0000256" key="5">
    <source>
        <dbReference type="ARBA" id="ARBA00022679"/>
    </source>
</evidence>
<dbReference type="AlphaFoldDB" id="A0A1M7Y4Y0"/>
<gene>
    <name evidence="17" type="ORF">SAMN02745220_01866</name>
</gene>
<dbReference type="InterPro" id="IPR001789">
    <property type="entry name" value="Sig_transdc_resp-reg_receiver"/>
</dbReference>
<dbReference type="CDD" id="cd00082">
    <property type="entry name" value="HisKA"/>
    <property type="match status" value="1"/>
</dbReference>
<dbReference type="InterPro" id="IPR004358">
    <property type="entry name" value="Sig_transdc_His_kin-like_C"/>
</dbReference>
<dbReference type="Gene3D" id="3.30.450.20">
    <property type="entry name" value="PAS domain"/>
    <property type="match status" value="1"/>
</dbReference>
<accession>A0A1M7Y4Y0</accession>
<dbReference type="Gene3D" id="3.30.565.10">
    <property type="entry name" value="Histidine kinase-like ATPase, C-terminal domain"/>
    <property type="match status" value="1"/>
</dbReference>
<dbReference type="GO" id="GO:0006355">
    <property type="term" value="P:regulation of DNA-templated transcription"/>
    <property type="evidence" value="ECO:0007669"/>
    <property type="project" value="InterPro"/>
</dbReference>
<evidence type="ECO:0000256" key="2">
    <source>
        <dbReference type="ARBA" id="ARBA00004370"/>
    </source>
</evidence>
<evidence type="ECO:0000256" key="7">
    <source>
        <dbReference type="ARBA" id="ARBA00022777"/>
    </source>
</evidence>
<dbReference type="InterPro" id="IPR003660">
    <property type="entry name" value="HAMP_dom"/>
</dbReference>
<evidence type="ECO:0000256" key="6">
    <source>
        <dbReference type="ARBA" id="ARBA00022741"/>
    </source>
</evidence>
<protein>
    <recommendedName>
        <fullName evidence="3">histidine kinase</fullName>
        <ecNumber evidence="3">2.7.13.3</ecNumber>
    </recommendedName>
</protein>
<sequence>MNNITNNGSGGWKFGRLARKQLLWILAFSSLVTLLGTCFQLFTEYRNDTAYIREQFERVRRAHLDTLARSLWEFADEQIDTQLASILSIRDIVAIEVIENTGGHYFKGEIQPQIRTESIEYEIIFDGKGREERLGKLVLTASFEGVYTRLKKRILIILTTQAAKTFFVSLFILYVINHLVMRHLETIARYATGIEASNLDRRLTLHRKKTLAGHSDELDEVVDAVNSMGQRLQDDIVALQKSEYSLRESEERYRTIFENAVEGFFQSTPNGRFLSVNPAFARMFGYASPEELIRSITDVEAQFYYYPLDRKRFQKAVDQQGVIVNFEFLAKRKDGTPIWVCNNTRCYFDEDGKIIRYEGTVTDIHKRKVAEHERERLQVQLIKAQKMESIGNLAGGIAHDFNNILSAILGYAELSLLHLEKDSPLHNNLSGIRKAGERARDLVKQILTFARQSEEELAPVKIKGVAEEALSFIRSTIPSAIQIRQVLDSEWLVLGNVTQINQIFMNICTNAAHSMEETGGFLDVTLKDIDLPASLELQAMGLRAGEYVRIVISDTGTGIRPEIADRIFEPYFSTKRVGRGTGMGLAIVHGIVEGYGGKILFESEVGKGTTFTIYLPRCSQVETHPVKGGMSAALPGGKERILFVDDEEAIVRTSGKILEMLGYEVTIRTDSISALRLVEAEPAKFDLLLTDMNMPEMTGDILIARVRALQPEIPVILCTGYSQKLTDTLLSELRVDSCLYKPITSEVMASTVRRVLDTRKKPTMGKDGPG</sequence>
<keyword evidence="6" id="KW-0547">Nucleotide-binding</keyword>